<dbReference type="SMART" id="SM00091">
    <property type="entry name" value="PAS"/>
    <property type="match status" value="5"/>
</dbReference>
<dbReference type="InterPro" id="IPR005467">
    <property type="entry name" value="His_kinase_dom"/>
</dbReference>
<dbReference type="SMART" id="SM00086">
    <property type="entry name" value="PAC"/>
    <property type="match status" value="4"/>
</dbReference>
<feature type="domain" description="PAS" evidence="12">
    <location>
        <begin position="583"/>
        <end position="641"/>
    </location>
</feature>
<dbReference type="InterPro" id="IPR036097">
    <property type="entry name" value="HisK_dim/P_sf"/>
</dbReference>
<protein>
    <recommendedName>
        <fullName evidence="2">histidine kinase</fullName>
        <ecNumber evidence="2">2.7.13.3</ecNumber>
    </recommendedName>
</protein>
<dbReference type="SMART" id="SM00388">
    <property type="entry name" value="HisKA"/>
    <property type="match status" value="1"/>
</dbReference>
<keyword evidence="6" id="KW-0902">Two-component regulatory system</keyword>
<dbReference type="InterPro" id="IPR000014">
    <property type="entry name" value="PAS"/>
</dbReference>
<keyword evidence="5" id="KW-0418">Kinase</keyword>
<evidence type="ECO:0000256" key="5">
    <source>
        <dbReference type="ARBA" id="ARBA00022777"/>
    </source>
</evidence>
<dbReference type="PROSITE" id="PS50113">
    <property type="entry name" value="PAC"/>
    <property type="match status" value="3"/>
</dbReference>
<dbReference type="GO" id="GO:0006355">
    <property type="term" value="P:regulation of DNA-templated transcription"/>
    <property type="evidence" value="ECO:0007669"/>
    <property type="project" value="InterPro"/>
</dbReference>
<feature type="transmembrane region" description="Helical" evidence="9">
    <location>
        <begin position="282"/>
        <end position="301"/>
    </location>
</feature>
<feature type="domain" description="PAS" evidence="12">
    <location>
        <begin position="459"/>
        <end position="501"/>
    </location>
</feature>
<dbReference type="Pfam" id="PF08447">
    <property type="entry name" value="PAS_3"/>
    <property type="match status" value="1"/>
</dbReference>
<keyword evidence="9" id="KW-0472">Membrane</keyword>
<evidence type="ECO:0000313" key="15">
    <source>
        <dbReference type="Proteomes" id="UP000253529"/>
    </source>
</evidence>
<evidence type="ECO:0000313" key="14">
    <source>
        <dbReference type="EMBL" id="RBP05051.1"/>
    </source>
</evidence>
<feature type="domain" description="PAC" evidence="13">
    <location>
        <begin position="914"/>
        <end position="966"/>
    </location>
</feature>
<reference evidence="14 15" key="1">
    <citation type="submission" date="2018-06" db="EMBL/GenBank/DDBJ databases">
        <title>Genomic Encyclopedia of Type Strains, Phase IV (KMG-IV): sequencing the most valuable type-strain genomes for metagenomic binning, comparative biology and taxonomic classification.</title>
        <authorList>
            <person name="Goeker M."/>
        </authorList>
    </citation>
    <scope>NUCLEOTIDE SEQUENCE [LARGE SCALE GENOMIC DNA]</scope>
    <source>
        <strain evidence="14 15">DSM 24875</strain>
    </source>
</reference>
<keyword evidence="9" id="KW-0812">Transmembrane</keyword>
<dbReference type="InterPro" id="IPR001610">
    <property type="entry name" value="PAC"/>
</dbReference>
<dbReference type="SMART" id="SM00387">
    <property type="entry name" value="HATPase_c"/>
    <property type="match status" value="1"/>
</dbReference>
<comment type="caution">
    <text evidence="14">The sequence shown here is derived from an EMBL/GenBank/DDBJ whole genome shotgun (WGS) entry which is preliminary data.</text>
</comment>
<dbReference type="PANTHER" id="PTHR43047">
    <property type="entry name" value="TWO-COMPONENT HISTIDINE PROTEIN KINASE"/>
    <property type="match status" value="1"/>
</dbReference>
<dbReference type="Gene3D" id="3.30.565.10">
    <property type="entry name" value="Histidine kinase-like ATPase, C-terminal domain"/>
    <property type="match status" value="1"/>
</dbReference>
<dbReference type="PANTHER" id="PTHR43047:SF64">
    <property type="entry name" value="HISTIDINE KINASE CONTAINING CHEY-HOMOLOGOUS RECEIVER DOMAIN AND PAS DOMAIN-RELATED"/>
    <property type="match status" value="1"/>
</dbReference>
<dbReference type="SUPFAM" id="SSF52172">
    <property type="entry name" value="CheY-like"/>
    <property type="match status" value="1"/>
</dbReference>
<dbReference type="CDD" id="cd16922">
    <property type="entry name" value="HATPase_EvgS-ArcB-TorS-like"/>
    <property type="match status" value="1"/>
</dbReference>
<dbReference type="Gene3D" id="2.10.70.100">
    <property type="match status" value="1"/>
</dbReference>
<dbReference type="PROSITE" id="PS50112">
    <property type="entry name" value="PAS"/>
    <property type="match status" value="4"/>
</dbReference>
<name>A0A366ERP0_9HYPH</name>
<dbReference type="EMBL" id="QNRK01000037">
    <property type="protein sequence ID" value="RBP05051.1"/>
    <property type="molecule type" value="Genomic_DNA"/>
</dbReference>
<evidence type="ECO:0000256" key="6">
    <source>
        <dbReference type="ARBA" id="ARBA00023012"/>
    </source>
</evidence>
<dbReference type="Gene3D" id="1.10.287.130">
    <property type="match status" value="1"/>
</dbReference>
<dbReference type="Proteomes" id="UP000253529">
    <property type="component" value="Unassembled WGS sequence"/>
</dbReference>
<dbReference type="InterPro" id="IPR013655">
    <property type="entry name" value="PAS_fold_3"/>
</dbReference>
<feature type="domain" description="PAC" evidence="13">
    <location>
        <begin position="413"/>
        <end position="465"/>
    </location>
</feature>
<evidence type="ECO:0000259" key="12">
    <source>
        <dbReference type="PROSITE" id="PS50112"/>
    </source>
</evidence>
<sequence length="1360" mass="149479">MWPYYGASLAITLLFALVSAYVVWQVRATDYASGGRAAANTAKLVADDFENSFVQLDGLLKSIGRLYVDGTASGAKEPSRLADYMKNEIADYPWVSRVFVFNPDGQAVLSSGVLQLDPSAVNVADRTYFRRAAAGDKALIFDGPVEGRFANEWVIILARRLEDRQGGFLGVVGVSVPVAYYATRLPAVDLVDHGVIVLRNQEGVQIARFSGDPGERGAPGDSSISATLKVLMRGPLDHAFYRAVSPLDHVDRLYAYERLSHAPFFVLVGLPMQSLDASWRRLAMELGLLTLALAIAATWFARRLHASAVLLDEDKRLLEKRVAIRTEELETKNRALIASERKFSDMMACAPSAIAIFTADGRIVEVNAAACDLLGYTRDELLALDVASVLDPGEPRDPTNNMRRLAAGELKTYGVVRRCLRKDGRSVPVQVETSVARTSSGDVRYFIAQGYDVSSRLAYEERLRALLDSAVDGVYIHDLDGVIVEFSESFAEMLGYSRDEIRTLNVADIDVVKSASELRAAFRREAQSGRALAIETRHRRKDGSVLDVEISVKAVELGGKTYLYTSSRDIGERVRMRKMLDEERRRLRDFSRSTADWFWELDENLKFSYLSESFKGIDGLSADDLLGMSITDVYAQDALNPGALKAEGVERLRARKAFRDIERCYRDDQGEVQWFSASGVPVFDEGGAFTGYRGVAAIVTARKRAELDLERNRRLLQELVDSAAYGIGVFDENRECVVRNENYGRILGLPQDLLDRGPLRLPDQFRFCYDRGDFADLGPDLTADEVWSAVQTRGARQAERRLGNGRWVETRVAPVTGGALVTYFDVTNYKTIESELRQTKERLEAAAAAGIIGVWAIDTATGAMYWDKVQRQLYDFPEKDFEVTTRAFYARIHPEDEPSVREALRQAVLGERNAPAEFRIRRPDGSIRYFRGLSQTIRRPDGKPERVVGVTYDVTEQKTALNALEQARAQAESANRAKSEFLANISHEIRTPLNAILGMTQLLARSELGEEQTGYVRALDAAGHNMLILLTDVLDLSKIEAGQLELNEAPFSLGEVIASVTNTFAVAARTRGLALRVDPLPDDIPVLLGDATRLGQVFNNLVGNALKFTAQGGVTVSAETVADLAESVRVRVTVRDTGIGIAPRHLGKLFEPFVQAERTTYSKFGGTGLGLAISRRLITLMGGEIGVASEPGSGSEFWFVVTLRKAPAESAKAVAPRSAKGEKRLSGMRLLVVDDTDTNREIAVKLLAVEGAICEAAENGREAIERLRADPDAFDLILMDIQMPDMDGLEATRVIRLDLGLADLPVIALTAGALASQRELALAAGMNGFVAKPFRLRDLVAAIAPWLGREAAGRKASSAS</sequence>
<dbReference type="Pfam" id="PF00989">
    <property type="entry name" value="PAS"/>
    <property type="match status" value="1"/>
</dbReference>
<dbReference type="CDD" id="cd12914">
    <property type="entry name" value="PDC1_DGC_like"/>
    <property type="match status" value="1"/>
</dbReference>
<dbReference type="InterPro" id="IPR013767">
    <property type="entry name" value="PAS_fold"/>
</dbReference>
<feature type="domain" description="PAC" evidence="13">
    <location>
        <begin position="659"/>
        <end position="711"/>
    </location>
</feature>
<dbReference type="InterPro" id="IPR001789">
    <property type="entry name" value="Sig_transdc_resp-reg_receiver"/>
</dbReference>
<dbReference type="InterPro" id="IPR036890">
    <property type="entry name" value="HATPase_C_sf"/>
</dbReference>
<keyword evidence="9" id="KW-1133">Transmembrane helix</keyword>
<evidence type="ECO:0000256" key="9">
    <source>
        <dbReference type="SAM" id="Phobius"/>
    </source>
</evidence>
<dbReference type="CDD" id="cd12915">
    <property type="entry name" value="PDC2_DGC_like"/>
    <property type="match status" value="1"/>
</dbReference>
<feature type="domain" description="PAS" evidence="12">
    <location>
        <begin position="839"/>
        <end position="911"/>
    </location>
</feature>
<dbReference type="InterPro" id="IPR004358">
    <property type="entry name" value="Sig_transdc_His_kin-like_C"/>
</dbReference>
<dbReference type="CDD" id="cd00082">
    <property type="entry name" value="HisKA"/>
    <property type="match status" value="1"/>
</dbReference>
<evidence type="ECO:0000259" key="13">
    <source>
        <dbReference type="PROSITE" id="PS50113"/>
    </source>
</evidence>
<evidence type="ECO:0000256" key="3">
    <source>
        <dbReference type="ARBA" id="ARBA00022553"/>
    </source>
</evidence>
<evidence type="ECO:0000256" key="4">
    <source>
        <dbReference type="ARBA" id="ARBA00022679"/>
    </source>
</evidence>
<dbReference type="NCBIfam" id="TIGR00229">
    <property type="entry name" value="sensory_box"/>
    <property type="match status" value="4"/>
</dbReference>
<dbReference type="FunFam" id="3.30.565.10:FF:000010">
    <property type="entry name" value="Sensor histidine kinase RcsC"/>
    <property type="match status" value="1"/>
</dbReference>
<proteinExistence type="predicted"/>
<dbReference type="PRINTS" id="PR00344">
    <property type="entry name" value="BCTRLSENSOR"/>
</dbReference>
<feature type="domain" description="PAS" evidence="12">
    <location>
        <begin position="339"/>
        <end position="409"/>
    </location>
</feature>
<dbReference type="InterPro" id="IPR000700">
    <property type="entry name" value="PAS-assoc_C"/>
</dbReference>
<feature type="modified residue" description="4-aspartylphosphate" evidence="7">
    <location>
        <position position="1280"/>
    </location>
</feature>
<feature type="transmembrane region" description="Helical" evidence="9">
    <location>
        <begin position="6"/>
        <end position="24"/>
    </location>
</feature>
<dbReference type="InterPro" id="IPR011006">
    <property type="entry name" value="CheY-like_superfamily"/>
</dbReference>
<keyword evidence="8" id="KW-0175">Coiled coil</keyword>
<keyword evidence="3 7" id="KW-0597">Phosphoprotein</keyword>
<accession>A0A366ERP0</accession>
<dbReference type="CDD" id="cd00130">
    <property type="entry name" value="PAS"/>
    <property type="match status" value="4"/>
</dbReference>
<gene>
    <name evidence="14" type="ORF">DFR50_13736</name>
</gene>
<dbReference type="Pfam" id="PF00512">
    <property type="entry name" value="HisKA"/>
    <property type="match status" value="1"/>
</dbReference>
<evidence type="ECO:0000256" key="7">
    <source>
        <dbReference type="PROSITE-ProRule" id="PRU00169"/>
    </source>
</evidence>
<feature type="domain" description="Histidine kinase" evidence="10">
    <location>
        <begin position="984"/>
        <end position="1205"/>
    </location>
</feature>
<dbReference type="SUPFAM" id="SSF55785">
    <property type="entry name" value="PYP-like sensor domain (PAS domain)"/>
    <property type="match status" value="5"/>
</dbReference>
<dbReference type="SMART" id="SM00448">
    <property type="entry name" value="REC"/>
    <property type="match status" value="1"/>
</dbReference>
<evidence type="ECO:0000256" key="2">
    <source>
        <dbReference type="ARBA" id="ARBA00012438"/>
    </source>
</evidence>
<dbReference type="PROSITE" id="PS50109">
    <property type="entry name" value="HIS_KIN"/>
    <property type="match status" value="1"/>
</dbReference>
<evidence type="ECO:0000256" key="1">
    <source>
        <dbReference type="ARBA" id="ARBA00000085"/>
    </source>
</evidence>
<dbReference type="PROSITE" id="PS50110">
    <property type="entry name" value="RESPONSE_REGULATORY"/>
    <property type="match status" value="1"/>
</dbReference>
<dbReference type="Gene3D" id="3.30.450.20">
    <property type="entry name" value="PAS domain"/>
    <property type="match status" value="7"/>
</dbReference>
<dbReference type="RefSeq" id="WP_113892016.1">
    <property type="nucleotide sequence ID" value="NZ_QNRK01000037.1"/>
</dbReference>
<keyword evidence="4" id="KW-0808">Transferase</keyword>
<dbReference type="Pfam" id="PF12860">
    <property type="entry name" value="PAS_7"/>
    <property type="match status" value="1"/>
</dbReference>
<dbReference type="EC" id="2.7.13.3" evidence="2"/>
<dbReference type="Gene3D" id="3.40.50.2300">
    <property type="match status" value="1"/>
</dbReference>
<dbReference type="Pfam" id="PF13426">
    <property type="entry name" value="PAS_9"/>
    <property type="match status" value="2"/>
</dbReference>
<dbReference type="InterPro" id="IPR035965">
    <property type="entry name" value="PAS-like_dom_sf"/>
</dbReference>
<evidence type="ECO:0000259" key="11">
    <source>
        <dbReference type="PROSITE" id="PS50110"/>
    </source>
</evidence>
<dbReference type="CDD" id="cd17546">
    <property type="entry name" value="REC_hyHK_CKI1_RcsC-like"/>
    <property type="match status" value="1"/>
</dbReference>
<evidence type="ECO:0000256" key="8">
    <source>
        <dbReference type="SAM" id="Coils"/>
    </source>
</evidence>
<feature type="domain" description="Response regulatory" evidence="11">
    <location>
        <begin position="1229"/>
        <end position="1347"/>
    </location>
</feature>
<feature type="coiled-coil region" evidence="8">
    <location>
        <begin position="954"/>
        <end position="984"/>
    </location>
</feature>
<dbReference type="InterPro" id="IPR003594">
    <property type="entry name" value="HATPase_dom"/>
</dbReference>
<dbReference type="Pfam" id="PF00072">
    <property type="entry name" value="Response_reg"/>
    <property type="match status" value="1"/>
</dbReference>
<comment type="catalytic activity">
    <reaction evidence="1">
        <text>ATP + protein L-histidine = ADP + protein N-phospho-L-histidine.</text>
        <dbReference type="EC" id="2.7.13.3"/>
    </reaction>
</comment>
<dbReference type="SUPFAM" id="SSF55874">
    <property type="entry name" value="ATPase domain of HSP90 chaperone/DNA topoisomerase II/histidine kinase"/>
    <property type="match status" value="1"/>
</dbReference>
<evidence type="ECO:0000259" key="10">
    <source>
        <dbReference type="PROSITE" id="PS50109"/>
    </source>
</evidence>
<dbReference type="GO" id="GO:0000155">
    <property type="term" value="F:phosphorelay sensor kinase activity"/>
    <property type="evidence" value="ECO:0007669"/>
    <property type="project" value="InterPro"/>
</dbReference>
<organism evidence="14 15">
    <name type="scientific">Roseiarcus fermentans</name>
    <dbReference type="NCBI Taxonomy" id="1473586"/>
    <lineage>
        <taxon>Bacteria</taxon>
        <taxon>Pseudomonadati</taxon>
        <taxon>Pseudomonadota</taxon>
        <taxon>Alphaproteobacteria</taxon>
        <taxon>Hyphomicrobiales</taxon>
        <taxon>Roseiarcaceae</taxon>
        <taxon>Roseiarcus</taxon>
    </lineage>
</organism>
<dbReference type="Pfam" id="PF02518">
    <property type="entry name" value="HATPase_c"/>
    <property type="match status" value="1"/>
</dbReference>
<dbReference type="OrthoDB" id="9789782at2"/>
<keyword evidence="15" id="KW-1185">Reference proteome</keyword>
<dbReference type="InterPro" id="IPR003661">
    <property type="entry name" value="HisK_dim/P_dom"/>
</dbReference>
<dbReference type="SUPFAM" id="SSF47384">
    <property type="entry name" value="Homodimeric domain of signal transducing histidine kinase"/>
    <property type="match status" value="1"/>
</dbReference>